<protein>
    <submittedName>
        <fullName evidence="1">Uncharacterized protein</fullName>
    </submittedName>
</protein>
<sequence>MTIIEIQPQSNGAHRNQTVSGAVTIPGGWAVIPADTAIPETFPFVDLVVEGQHVVSMTAGVVPEPEPEPEPEPTETEQLRADIDFIAAMTGVSL</sequence>
<dbReference type="EMBL" id="BK015735">
    <property type="protein sequence ID" value="DAE22632.1"/>
    <property type="molecule type" value="Genomic_DNA"/>
</dbReference>
<name>A0A8S5QU73_9CAUD</name>
<accession>A0A8S5QU73</accession>
<organism evidence="1">
    <name type="scientific">Siphoviridae sp. ct5co22</name>
    <dbReference type="NCBI Taxonomy" id="2826294"/>
    <lineage>
        <taxon>Viruses</taxon>
        <taxon>Duplodnaviria</taxon>
        <taxon>Heunggongvirae</taxon>
        <taxon>Uroviricota</taxon>
        <taxon>Caudoviricetes</taxon>
    </lineage>
</organism>
<proteinExistence type="predicted"/>
<reference evidence="1" key="1">
    <citation type="journal article" date="2021" name="Proc. Natl. Acad. Sci. U.S.A.">
        <title>A Catalog of Tens of Thousands of Viruses from Human Metagenomes Reveals Hidden Associations with Chronic Diseases.</title>
        <authorList>
            <person name="Tisza M.J."/>
            <person name="Buck C.B."/>
        </authorList>
    </citation>
    <scope>NUCLEOTIDE SEQUENCE</scope>
    <source>
        <strain evidence="1">Ct5co22</strain>
    </source>
</reference>
<evidence type="ECO:0000313" key="1">
    <source>
        <dbReference type="EMBL" id="DAE22632.1"/>
    </source>
</evidence>